<dbReference type="Proteomes" id="UP000752696">
    <property type="component" value="Unassembled WGS sequence"/>
</dbReference>
<accession>A0A6V7HD30</accession>
<name>A0A6V7HD30_9HYME</name>
<protein>
    <submittedName>
        <fullName evidence="1">Uncharacterized protein</fullName>
    </submittedName>
</protein>
<organism evidence="1 2">
    <name type="scientific">Heterotrigona itama</name>
    <dbReference type="NCBI Taxonomy" id="395501"/>
    <lineage>
        <taxon>Eukaryota</taxon>
        <taxon>Metazoa</taxon>
        <taxon>Ecdysozoa</taxon>
        <taxon>Arthropoda</taxon>
        <taxon>Hexapoda</taxon>
        <taxon>Insecta</taxon>
        <taxon>Pterygota</taxon>
        <taxon>Neoptera</taxon>
        <taxon>Endopterygota</taxon>
        <taxon>Hymenoptera</taxon>
        <taxon>Apocrita</taxon>
        <taxon>Aculeata</taxon>
        <taxon>Apoidea</taxon>
        <taxon>Anthophila</taxon>
        <taxon>Apidae</taxon>
        <taxon>Heterotrigona</taxon>
    </lineage>
</organism>
<feature type="non-terminal residue" evidence="1">
    <location>
        <position position="1"/>
    </location>
</feature>
<gene>
    <name evidence="1" type="ORF">MHI_LOCUS765947</name>
</gene>
<evidence type="ECO:0000313" key="2">
    <source>
        <dbReference type="Proteomes" id="UP000752696"/>
    </source>
</evidence>
<keyword evidence="2" id="KW-1185">Reference proteome</keyword>
<reference evidence="1" key="1">
    <citation type="submission" date="2020-07" db="EMBL/GenBank/DDBJ databases">
        <authorList>
            <person name="Nazaruddin N."/>
        </authorList>
    </citation>
    <scope>NUCLEOTIDE SEQUENCE</scope>
</reference>
<dbReference type="EMBL" id="CAJDYZ010010386">
    <property type="protein sequence ID" value="CAD1477979.1"/>
    <property type="molecule type" value="Genomic_DNA"/>
</dbReference>
<sequence length="40" mass="4286">VIFLTQNCHASLSLYTELAGRTLALLASSKIIKTGGFCDE</sequence>
<comment type="caution">
    <text evidence="1">The sequence shown here is derived from an EMBL/GenBank/DDBJ whole genome shotgun (WGS) entry which is preliminary data.</text>
</comment>
<dbReference type="AlphaFoldDB" id="A0A6V7HD30"/>
<evidence type="ECO:0000313" key="1">
    <source>
        <dbReference type="EMBL" id="CAD1477979.1"/>
    </source>
</evidence>
<proteinExistence type="predicted"/>